<dbReference type="InterPro" id="IPR000182">
    <property type="entry name" value="GNAT_dom"/>
</dbReference>
<dbReference type="Gene3D" id="3.40.630.30">
    <property type="match status" value="1"/>
</dbReference>
<dbReference type="STRING" id="547042.BACCOPRO_02871"/>
<accession>S0FEB3</accession>
<dbReference type="AlphaFoldDB" id="S0FEB3"/>
<gene>
    <name evidence="2" type="ORF">BACCOPRO_02871</name>
</gene>
<feature type="domain" description="N-acetyltransferase" evidence="1">
    <location>
        <begin position="57"/>
        <end position="153"/>
    </location>
</feature>
<dbReference type="Pfam" id="PF00583">
    <property type="entry name" value="Acetyltransf_1"/>
    <property type="match status" value="1"/>
</dbReference>
<dbReference type="GO" id="GO:0016747">
    <property type="term" value="F:acyltransferase activity, transferring groups other than amino-acyl groups"/>
    <property type="evidence" value="ECO:0007669"/>
    <property type="project" value="InterPro"/>
</dbReference>
<dbReference type="HOGENOM" id="CLU_013985_13_0_10"/>
<dbReference type="InterPro" id="IPR016181">
    <property type="entry name" value="Acyl_CoA_acyltransferase"/>
</dbReference>
<proteinExistence type="predicted"/>
<evidence type="ECO:0000313" key="2">
    <source>
        <dbReference type="EMBL" id="EEF77351.1"/>
    </source>
</evidence>
<keyword evidence="3" id="KW-1185">Reference proteome</keyword>
<reference evidence="2 3" key="1">
    <citation type="submission" date="2008-12" db="EMBL/GenBank/DDBJ databases">
        <authorList>
            <person name="Fulton L."/>
            <person name="Clifton S."/>
            <person name="Fulton B."/>
            <person name="Xu J."/>
            <person name="Minx P."/>
            <person name="Pepin K.H."/>
            <person name="Johnson M."/>
            <person name="Bhonagiri V."/>
            <person name="Nash W.E."/>
            <person name="Mardis E.R."/>
            <person name="Wilson R.K."/>
        </authorList>
    </citation>
    <scope>NUCLEOTIDE SEQUENCE [LARGE SCALE GENOMIC DNA]</scope>
    <source>
        <strain evidence="2 3">DSM 18228</strain>
    </source>
</reference>
<organism evidence="2 3">
    <name type="scientific">Phocaeicola coprophilus DSM 18228 = JCM 13818</name>
    <dbReference type="NCBI Taxonomy" id="547042"/>
    <lineage>
        <taxon>Bacteria</taxon>
        <taxon>Pseudomonadati</taxon>
        <taxon>Bacteroidota</taxon>
        <taxon>Bacteroidia</taxon>
        <taxon>Bacteroidales</taxon>
        <taxon>Bacteroidaceae</taxon>
        <taxon>Phocaeicola</taxon>
    </lineage>
</organism>
<dbReference type="Proteomes" id="UP000014073">
    <property type="component" value="Unassembled WGS sequence"/>
</dbReference>
<protein>
    <recommendedName>
        <fullName evidence="1">N-acetyltransferase domain-containing protein</fullName>
    </recommendedName>
</protein>
<evidence type="ECO:0000259" key="1">
    <source>
        <dbReference type="Pfam" id="PF00583"/>
    </source>
</evidence>
<dbReference type="EMBL" id="ACBW01000182">
    <property type="protein sequence ID" value="EEF77351.1"/>
    <property type="molecule type" value="Genomic_DNA"/>
</dbReference>
<dbReference type="SUPFAM" id="SSF55729">
    <property type="entry name" value="Acyl-CoA N-acyltransferases (Nat)"/>
    <property type="match status" value="1"/>
</dbReference>
<dbReference type="eggNOG" id="COG0456">
    <property type="taxonomic scope" value="Bacteria"/>
</dbReference>
<sequence length="173" mass="19705">MKQYLTKLKVMDIQIRKALPADLDVLMDIFEVARRFMQATGNPNQWINGYPGRELMEREVEAGHCFVCIDDRQEIIGTFCFILGEDPTYAYIEDGSWPDQEPYGVIHRLASRGTCPGVAEACVRWCVGQGVHLRADTHADNRVMQHILEKQGFVRCGIIYVANDTPRIAFQRG</sequence>
<name>S0FEB3_9BACT</name>
<comment type="caution">
    <text evidence="2">The sequence shown here is derived from an EMBL/GenBank/DDBJ whole genome shotgun (WGS) entry which is preliminary data.</text>
</comment>
<evidence type="ECO:0000313" key="3">
    <source>
        <dbReference type="Proteomes" id="UP000014073"/>
    </source>
</evidence>